<sequence>MNQHKDSALDKPKTMGNSTVKSTLQTPLNMKTNVKTMVMGAALTAMLASSGCATSSLLESNSRVSTQTTKTTLSEDQIVAFGRPAQALPKMPNATMVIVGEKNSYVLTQGGTEMVNLLNNLTPKNIQVNNDMNFYVPNNDGYFQGEMKLSYAKLKDEFKRSDYQFFLQNDGRDCTSTSDERIKAQRFCFSVPVKGAIYPQVSNLSLIQSNYRALTKPYMVSFYTQTQQDQVNRSGANSAQKLVLLPFALAFDVITFPLQLLDN</sequence>
<dbReference type="PATRIC" id="fig|1354303.4.peg.1653"/>
<dbReference type="Proteomes" id="UP000016761">
    <property type="component" value="Unassembled WGS sequence"/>
</dbReference>
<reference evidence="2 3" key="1">
    <citation type="journal article" date="2013" name="Genome Announc.">
        <title>Draft Genome Sequence of Psychrobacter aquaticus Strain CMS 56T, Isolated from a Cyanobacterial Mat Sample Collected from Water Bodies in the McMurdo Dry Valley Region of Antarctica.</title>
        <authorList>
            <person name="Reddy G.S."/>
            <person name="Ara S."/>
            <person name="Singh A."/>
            <person name="Kumar Pinnaka A."/>
            <person name="Shivaji S."/>
        </authorList>
    </citation>
    <scope>NUCLEOTIDE SEQUENCE [LARGE SCALE GENOMIC DNA]</scope>
    <source>
        <strain evidence="2 3">CMS 56</strain>
    </source>
</reference>
<name>U4T3N6_9GAMM</name>
<evidence type="ECO:0000256" key="1">
    <source>
        <dbReference type="SAM" id="MobiDB-lite"/>
    </source>
</evidence>
<organism evidence="2 3">
    <name type="scientific">Psychrobacter aquaticus CMS 56</name>
    <dbReference type="NCBI Taxonomy" id="1354303"/>
    <lineage>
        <taxon>Bacteria</taxon>
        <taxon>Pseudomonadati</taxon>
        <taxon>Pseudomonadota</taxon>
        <taxon>Gammaproteobacteria</taxon>
        <taxon>Moraxellales</taxon>
        <taxon>Moraxellaceae</taxon>
        <taxon>Psychrobacter</taxon>
    </lineage>
</organism>
<feature type="region of interest" description="Disordered" evidence="1">
    <location>
        <begin position="1"/>
        <end position="20"/>
    </location>
</feature>
<accession>U4T3N6</accession>
<dbReference type="AlphaFoldDB" id="U4T3N6"/>
<protein>
    <recommendedName>
        <fullName evidence="4">Lipoprotein</fullName>
    </recommendedName>
</protein>
<keyword evidence="3" id="KW-1185">Reference proteome</keyword>
<dbReference type="EMBL" id="AUSW01000030">
    <property type="protein sequence ID" value="ERL55420.1"/>
    <property type="molecule type" value="Genomic_DNA"/>
</dbReference>
<dbReference type="eggNOG" id="ENOG502ZZKY">
    <property type="taxonomic scope" value="Bacteria"/>
</dbReference>
<evidence type="ECO:0000313" key="2">
    <source>
        <dbReference type="EMBL" id="ERL55420.1"/>
    </source>
</evidence>
<dbReference type="RefSeq" id="WP_021814313.1">
    <property type="nucleotide sequence ID" value="NZ_AUSW01000030.1"/>
</dbReference>
<evidence type="ECO:0008006" key="4">
    <source>
        <dbReference type="Google" id="ProtNLM"/>
    </source>
</evidence>
<comment type="caution">
    <text evidence="2">The sequence shown here is derived from an EMBL/GenBank/DDBJ whole genome shotgun (WGS) entry which is preliminary data.</text>
</comment>
<gene>
    <name evidence="2" type="ORF">M917_1677</name>
</gene>
<proteinExistence type="predicted"/>
<evidence type="ECO:0000313" key="3">
    <source>
        <dbReference type="Proteomes" id="UP000016761"/>
    </source>
</evidence>
<feature type="compositionally biased region" description="Basic and acidic residues" evidence="1">
    <location>
        <begin position="1"/>
        <end position="13"/>
    </location>
</feature>